<feature type="repeat" description="RCC1" evidence="3">
    <location>
        <begin position="315"/>
        <end position="368"/>
    </location>
</feature>
<sequence>MPPKKAATKPAARATAATKKKTAASTTAKDIAATKNTTQGRSATATRNTAKTKASTTRKTPKTEDANATKDVRYAPVQPTRKRRAEAGDESEASQSVKRARVAKPVATKQKPKVVINNAPGTKLNVYVCGEGSSGELGLGVGKNVIDVKRPRLNPHLPSDTVGVVQVTVGGMHCVALTHDNHILTWGVNDQGALGRDTTWDGGYKDMDKDDSDSDSDSEDSPDLNPHESTPTAIPSSVFPEGTVFVEVAAGDSSSFALTDDGQVYGWGTFRSNDGILGFDASVKVQTVPTLVTALKKIKHLVCGDNHVLALNDKGAVFSWGSGQQNQLGRRIIERNKLNGLQPREFGLPKGIVHIGAGAFHSFAVHQSGKVYAWGLNSFGETGIREHAGDSEAAIVHPTVVDSLSKKNVTQICGGAHHSLAVTHDGKCLVWGRLDGYQTGLKIDTLSNDAVIKDERGRPRILIEPTAVPGIKAKAVAAGSDHSIAIDNDGRPWSWGFSATYQTGQGTQDDVEVATVIENTAVRGKNLNWAGGGGQFSVFTEPATL</sequence>
<evidence type="ECO:0000313" key="7">
    <source>
        <dbReference type="Proteomes" id="UP000654913"/>
    </source>
</evidence>
<feature type="region of interest" description="Disordered" evidence="4">
    <location>
        <begin position="1"/>
        <end position="105"/>
    </location>
</feature>
<keyword evidence="7" id="KW-1185">Reference proteome</keyword>
<proteinExistence type="predicted"/>
<reference evidence="6" key="1">
    <citation type="submission" date="2021-01" db="EMBL/GenBank/DDBJ databases">
        <authorList>
            <consortium name="Aspergillus puulaauensis MK2 genome sequencing consortium"/>
            <person name="Kazuki M."/>
            <person name="Futagami T."/>
        </authorList>
    </citation>
    <scope>NUCLEOTIDE SEQUENCE</scope>
    <source>
        <strain evidence="6">MK2</strain>
    </source>
</reference>
<evidence type="ECO:0000256" key="3">
    <source>
        <dbReference type="PROSITE-ProRule" id="PRU00235"/>
    </source>
</evidence>
<dbReference type="PRINTS" id="PR00633">
    <property type="entry name" value="RCCNDNSATION"/>
</dbReference>
<dbReference type="Proteomes" id="UP000654913">
    <property type="component" value="Chromosome 8"/>
</dbReference>
<name>A0A7R7XZ35_9EURO</name>
<dbReference type="GO" id="GO:0005737">
    <property type="term" value="C:cytoplasm"/>
    <property type="evidence" value="ECO:0007669"/>
    <property type="project" value="TreeGrafter"/>
</dbReference>
<feature type="compositionally biased region" description="Basic and acidic residues" evidence="4">
    <location>
        <begin position="61"/>
        <end position="73"/>
    </location>
</feature>
<dbReference type="RefSeq" id="XP_041562522.1">
    <property type="nucleotide sequence ID" value="XM_041696942.1"/>
</dbReference>
<feature type="repeat" description="RCC1" evidence="3">
    <location>
        <begin position="124"/>
        <end position="180"/>
    </location>
</feature>
<protein>
    <recommendedName>
        <fullName evidence="5">RCC1-like domain-containing protein</fullName>
    </recommendedName>
</protein>
<dbReference type="SUPFAM" id="SSF50985">
    <property type="entry name" value="RCC1/BLIP-II"/>
    <property type="match status" value="1"/>
</dbReference>
<evidence type="ECO:0000313" key="6">
    <source>
        <dbReference type="EMBL" id="BCS30336.1"/>
    </source>
</evidence>
<evidence type="ECO:0000256" key="2">
    <source>
        <dbReference type="ARBA" id="ARBA00022737"/>
    </source>
</evidence>
<dbReference type="InterPro" id="IPR000408">
    <property type="entry name" value="Reg_chr_condens"/>
</dbReference>
<dbReference type="GO" id="GO:0005085">
    <property type="term" value="F:guanyl-nucleotide exchange factor activity"/>
    <property type="evidence" value="ECO:0007669"/>
    <property type="project" value="TreeGrafter"/>
</dbReference>
<dbReference type="OrthoDB" id="61110at2759"/>
<dbReference type="InterPro" id="IPR051553">
    <property type="entry name" value="Ran_GTPase-activating"/>
</dbReference>
<dbReference type="InterPro" id="IPR058923">
    <property type="entry name" value="RCC1-like_dom"/>
</dbReference>
<dbReference type="AlphaFoldDB" id="A0A7R7XZ35"/>
<dbReference type="Pfam" id="PF25390">
    <property type="entry name" value="WD40_RLD"/>
    <property type="match status" value="1"/>
</dbReference>
<keyword evidence="2" id="KW-0677">Repeat</keyword>
<feature type="domain" description="RCC1-like" evidence="5">
    <location>
        <begin position="126"/>
        <end position="539"/>
    </location>
</feature>
<evidence type="ECO:0000256" key="4">
    <source>
        <dbReference type="SAM" id="MobiDB-lite"/>
    </source>
</evidence>
<evidence type="ECO:0000256" key="1">
    <source>
        <dbReference type="ARBA" id="ARBA00022658"/>
    </source>
</evidence>
<feature type="repeat" description="RCC1" evidence="3">
    <location>
        <begin position="426"/>
        <end position="489"/>
    </location>
</feature>
<feature type="repeat" description="RCC1" evidence="3">
    <location>
        <begin position="262"/>
        <end position="314"/>
    </location>
</feature>
<dbReference type="PANTHER" id="PTHR45982:SF1">
    <property type="entry name" value="REGULATOR OF CHROMOSOME CONDENSATION"/>
    <property type="match status" value="1"/>
</dbReference>
<feature type="compositionally biased region" description="Low complexity" evidence="4">
    <location>
        <begin position="1"/>
        <end position="58"/>
    </location>
</feature>
<evidence type="ECO:0000259" key="5">
    <source>
        <dbReference type="Pfam" id="PF25390"/>
    </source>
</evidence>
<dbReference type="EMBL" id="AP024450">
    <property type="protein sequence ID" value="BCS30336.1"/>
    <property type="molecule type" value="Genomic_DNA"/>
</dbReference>
<dbReference type="PROSITE" id="PS00626">
    <property type="entry name" value="RCC1_2"/>
    <property type="match status" value="3"/>
</dbReference>
<keyword evidence="1" id="KW-0344">Guanine-nucleotide releasing factor</keyword>
<dbReference type="PROSITE" id="PS00625">
    <property type="entry name" value="RCC1_1"/>
    <property type="match status" value="1"/>
</dbReference>
<dbReference type="KEGG" id="apuu:APUU_80639A"/>
<dbReference type="InterPro" id="IPR009091">
    <property type="entry name" value="RCC1/BLIP-II"/>
</dbReference>
<gene>
    <name evidence="6" type="ORF">APUU_80639A</name>
</gene>
<feature type="repeat" description="RCC1" evidence="3">
    <location>
        <begin position="369"/>
        <end position="425"/>
    </location>
</feature>
<accession>A0A7R7XZ35</accession>
<feature type="compositionally biased region" description="Acidic residues" evidence="4">
    <location>
        <begin position="209"/>
        <end position="222"/>
    </location>
</feature>
<dbReference type="Gene3D" id="2.130.10.30">
    <property type="entry name" value="Regulator of chromosome condensation 1/beta-lactamase-inhibitor protein II"/>
    <property type="match status" value="1"/>
</dbReference>
<organism evidence="6 7">
    <name type="scientific">Aspergillus puulaauensis</name>
    <dbReference type="NCBI Taxonomy" id="1220207"/>
    <lineage>
        <taxon>Eukaryota</taxon>
        <taxon>Fungi</taxon>
        <taxon>Dikarya</taxon>
        <taxon>Ascomycota</taxon>
        <taxon>Pezizomycotina</taxon>
        <taxon>Eurotiomycetes</taxon>
        <taxon>Eurotiomycetidae</taxon>
        <taxon>Eurotiales</taxon>
        <taxon>Aspergillaceae</taxon>
        <taxon>Aspergillus</taxon>
    </lineage>
</organism>
<dbReference type="PANTHER" id="PTHR45982">
    <property type="entry name" value="REGULATOR OF CHROMOSOME CONDENSATION"/>
    <property type="match status" value="1"/>
</dbReference>
<feature type="region of interest" description="Disordered" evidence="4">
    <location>
        <begin position="204"/>
        <end position="237"/>
    </location>
</feature>
<dbReference type="GeneID" id="64980333"/>
<dbReference type="PROSITE" id="PS50012">
    <property type="entry name" value="RCC1_3"/>
    <property type="match status" value="6"/>
</dbReference>
<feature type="repeat" description="RCC1" evidence="3">
    <location>
        <begin position="181"/>
        <end position="261"/>
    </location>
</feature>
<reference evidence="6" key="2">
    <citation type="submission" date="2021-02" db="EMBL/GenBank/DDBJ databases">
        <title>Aspergillus puulaauensis MK2 genome sequence.</title>
        <authorList>
            <person name="Futagami T."/>
            <person name="Mori K."/>
            <person name="Kadooka C."/>
            <person name="Tanaka T."/>
        </authorList>
    </citation>
    <scope>NUCLEOTIDE SEQUENCE</scope>
    <source>
        <strain evidence="6">MK2</strain>
    </source>
</reference>